<accession>A0A1G6R5X4</accession>
<dbReference type="InterPro" id="IPR006660">
    <property type="entry name" value="Arsenate_reductase-like"/>
</dbReference>
<dbReference type="PROSITE" id="PS51353">
    <property type="entry name" value="ARSC"/>
    <property type="match status" value="1"/>
</dbReference>
<keyword evidence="2" id="KW-0560">Oxidoreductase</keyword>
<gene>
    <name evidence="4" type="ORF">SAMN05216174_106130</name>
</gene>
<evidence type="ECO:0000256" key="2">
    <source>
        <dbReference type="ARBA" id="ARBA00023002"/>
    </source>
</evidence>
<dbReference type="PANTHER" id="PTHR30041:SF4">
    <property type="entry name" value="ARSENATE REDUCTASE"/>
    <property type="match status" value="1"/>
</dbReference>
<reference evidence="5" key="1">
    <citation type="submission" date="2016-10" db="EMBL/GenBank/DDBJ databases">
        <authorList>
            <person name="Varghese N."/>
            <person name="Submissions S."/>
        </authorList>
    </citation>
    <scope>NUCLEOTIDE SEQUENCE [LARGE SCALE GENOMIC DNA]</scope>
    <source>
        <strain evidence="5">IBRC-M 10403</strain>
    </source>
</reference>
<proteinExistence type="inferred from homology"/>
<evidence type="ECO:0000256" key="1">
    <source>
        <dbReference type="ARBA" id="ARBA00007198"/>
    </source>
</evidence>
<dbReference type="EMBL" id="FMZZ01000006">
    <property type="protein sequence ID" value="SDC99286.1"/>
    <property type="molecule type" value="Genomic_DNA"/>
</dbReference>
<sequence length="118" mass="13200">MVGVEIWHNPRCSKSRAAKSALAENAPEHTERRYLDNPPTEAELAEVLVKLGKEPWEITRLKEPLAKELGLADRPRDRDDWIAVLAANPVLIERPIVITDDGRAYLARTPEAVQEALG</sequence>
<protein>
    <submittedName>
        <fullName evidence="4">Arsenate reductase</fullName>
    </submittedName>
</protein>
<dbReference type="PANTHER" id="PTHR30041">
    <property type="entry name" value="ARSENATE REDUCTASE"/>
    <property type="match status" value="1"/>
</dbReference>
<dbReference type="InterPro" id="IPR006659">
    <property type="entry name" value="Arsenate_reductase"/>
</dbReference>
<evidence type="ECO:0000313" key="4">
    <source>
        <dbReference type="EMBL" id="SDC99286.1"/>
    </source>
</evidence>
<dbReference type="Proteomes" id="UP000199501">
    <property type="component" value="Unassembled WGS sequence"/>
</dbReference>
<dbReference type="Pfam" id="PF03960">
    <property type="entry name" value="ArsC"/>
    <property type="match status" value="1"/>
</dbReference>
<dbReference type="CDD" id="cd03034">
    <property type="entry name" value="ArsC_ArsC"/>
    <property type="match status" value="1"/>
</dbReference>
<dbReference type="InterPro" id="IPR036249">
    <property type="entry name" value="Thioredoxin-like_sf"/>
</dbReference>
<dbReference type="SUPFAM" id="SSF52833">
    <property type="entry name" value="Thioredoxin-like"/>
    <property type="match status" value="1"/>
</dbReference>
<dbReference type="Gene3D" id="3.40.30.10">
    <property type="entry name" value="Glutaredoxin"/>
    <property type="match status" value="1"/>
</dbReference>
<keyword evidence="5" id="KW-1185">Reference proteome</keyword>
<organism evidence="4 5">
    <name type="scientific">Actinokineospora iranica</name>
    <dbReference type="NCBI Taxonomy" id="1271860"/>
    <lineage>
        <taxon>Bacteria</taxon>
        <taxon>Bacillati</taxon>
        <taxon>Actinomycetota</taxon>
        <taxon>Actinomycetes</taxon>
        <taxon>Pseudonocardiales</taxon>
        <taxon>Pseudonocardiaceae</taxon>
        <taxon>Actinokineospora</taxon>
    </lineage>
</organism>
<comment type="similarity">
    <text evidence="1 3">Belongs to the ArsC family.</text>
</comment>
<name>A0A1G6R5X4_9PSEU</name>
<dbReference type="AlphaFoldDB" id="A0A1G6R5X4"/>
<dbReference type="STRING" id="1271860.SAMN05216174_106130"/>
<dbReference type="RefSeq" id="WP_407640516.1">
    <property type="nucleotide sequence ID" value="NZ_FMZZ01000006.1"/>
</dbReference>
<evidence type="ECO:0000313" key="5">
    <source>
        <dbReference type="Proteomes" id="UP000199501"/>
    </source>
</evidence>
<evidence type="ECO:0000256" key="3">
    <source>
        <dbReference type="PROSITE-ProRule" id="PRU01282"/>
    </source>
</evidence>
<dbReference type="GO" id="GO:0008794">
    <property type="term" value="F:arsenate reductase (glutaredoxin) activity"/>
    <property type="evidence" value="ECO:0007669"/>
    <property type="project" value="InterPro"/>
</dbReference>